<dbReference type="Pfam" id="PF02515">
    <property type="entry name" value="CoA_transf_3"/>
    <property type="match status" value="1"/>
</dbReference>
<keyword evidence="1" id="KW-0808">Transferase</keyword>
<reference evidence="1" key="1">
    <citation type="submission" date="2023-07" db="EMBL/GenBank/DDBJ databases">
        <authorList>
            <person name="Kim M.K."/>
        </authorList>
    </citation>
    <scope>NUCLEOTIDE SEQUENCE</scope>
    <source>
        <strain evidence="1">CA1-15</strain>
    </source>
</reference>
<protein>
    <submittedName>
        <fullName evidence="1">CoA transferase</fullName>
        <ecNumber evidence="1">2.8.3.-</ecNumber>
    </submittedName>
</protein>
<comment type="caution">
    <text evidence="1">The sequence shown here is derived from an EMBL/GenBank/DDBJ whole genome shotgun (WGS) entry which is preliminary data.</text>
</comment>
<keyword evidence="2" id="KW-1185">Reference proteome</keyword>
<dbReference type="EC" id="2.8.3.-" evidence="1"/>
<dbReference type="EMBL" id="JAUQSZ010000010">
    <property type="protein sequence ID" value="MDO7843626.1"/>
    <property type="molecule type" value="Genomic_DNA"/>
</dbReference>
<dbReference type="RefSeq" id="WP_304562081.1">
    <property type="nucleotide sequence ID" value="NZ_JAUQSZ010000010.1"/>
</dbReference>
<dbReference type="Gene3D" id="3.40.50.10540">
    <property type="entry name" value="Crotonobetainyl-coa:carnitine coa-transferase, domain 1"/>
    <property type="match status" value="1"/>
</dbReference>
<dbReference type="InterPro" id="IPR003673">
    <property type="entry name" value="CoA-Trfase_fam_III"/>
</dbReference>
<dbReference type="PANTHER" id="PTHR48228">
    <property type="entry name" value="SUCCINYL-COA--D-CITRAMALATE COA-TRANSFERASE"/>
    <property type="match status" value="1"/>
</dbReference>
<accession>A0ABT9A1B1</accession>
<organism evidence="1 2">
    <name type="scientific">Sphingomonas immobilis</name>
    <dbReference type="NCBI Taxonomy" id="3063997"/>
    <lineage>
        <taxon>Bacteria</taxon>
        <taxon>Pseudomonadati</taxon>
        <taxon>Pseudomonadota</taxon>
        <taxon>Alphaproteobacteria</taxon>
        <taxon>Sphingomonadales</taxon>
        <taxon>Sphingomonadaceae</taxon>
        <taxon>Sphingomonas</taxon>
    </lineage>
</organism>
<dbReference type="InterPro" id="IPR050509">
    <property type="entry name" value="CoA-transferase_III"/>
</dbReference>
<dbReference type="SUPFAM" id="SSF89796">
    <property type="entry name" value="CoA-transferase family III (CaiB/BaiF)"/>
    <property type="match status" value="1"/>
</dbReference>
<evidence type="ECO:0000313" key="1">
    <source>
        <dbReference type="EMBL" id="MDO7843626.1"/>
    </source>
</evidence>
<gene>
    <name evidence="1" type="ORF">Q5H94_14930</name>
</gene>
<sequence length="403" mass="42499">MSRPLEGIKVVEVAMWAFVPSAGAVLADLGADVIKVEPPTGDPIRGLVTGGLGETNGLNFMFEIFNRGKRSITLDLKLEGALDVLHKLLADADVFLTNLLPAARRSMSIDVDAITARHPNLIYAVGSGQGAHGPDAEKGGYDNISFWARCGIASAVTPAGQPYPVGMPGGAFGDGLSGAIFAGGIAAAIAQRAMTGKASVVDASLLATGMWAMQPGIVGSSLAGLEEMPKPGRLVLPNPLVNTYRTSDGRFVSLCMLQGQRYWPGLCVAIGRPDLATDPRFEKEPDRVANISACVAVLDEVFATGTLSEWRDRLATQDGQWDVVQKVGELASDESALANRFIQDVDYGDGRSLKMVSVPVQFDREAVTPQRGPELGADSDGVLTSLGYSDDEILDLKIAGIVF</sequence>
<name>A0ABT9A1B1_9SPHN</name>
<dbReference type="GO" id="GO:0016740">
    <property type="term" value="F:transferase activity"/>
    <property type="evidence" value="ECO:0007669"/>
    <property type="project" value="UniProtKB-KW"/>
</dbReference>
<dbReference type="PANTHER" id="PTHR48228:SF2">
    <property type="entry name" value="E-CINNAMOYL-COA:R-PHENYLLACTATE COA TRANSFERASE LARGE SUBUNIT"/>
    <property type="match status" value="1"/>
</dbReference>
<dbReference type="Gene3D" id="3.30.1540.10">
    <property type="entry name" value="formyl-coa transferase, domain 3"/>
    <property type="match status" value="1"/>
</dbReference>
<dbReference type="Proteomes" id="UP001176468">
    <property type="component" value="Unassembled WGS sequence"/>
</dbReference>
<evidence type="ECO:0000313" key="2">
    <source>
        <dbReference type="Proteomes" id="UP001176468"/>
    </source>
</evidence>
<dbReference type="InterPro" id="IPR023606">
    <property type="entry name" value="CoA-Trfase_III_dom_1_sf"/>
</dbReference>
<proteinExistence type="predicted"/>
<dbReference type="InterPro" id="IPR044855">
    <property type="entry name" value="CoA-Trfase_III_dom3_sf"/>
</dbReference>